<evidence type="ECO:0000313" key="7">
    <source>
        <dbReference type="EMBL" id="CAH0514836.1"/>
    </source>
</evidence>
<dbReference type="SMART" id="SM00389">
    <property type="entry name" value="HOX"/>
    <property type="match status" value="1"/>
</dbReference>
<keyword evidence="1 4" id="KW-0238">DNA-binding</keyword>
<dbReference type="EMBL" id="CAKKTJ010000086">
    <property type="protein sequence ID" value="CAH0473726.1"/>
    <property type="molecule type" value="Genomic_DNA"/>
</dbReference>
<dbReference type="AlphaFoldDB" id="A0AAU9L0Q9"/>
<keyword evidence="2 4" id="KW-0371">Homeobox</keyword>
<evidence type="ECO:0000259" key="5">
    <source>
        <dbReference type="PROSITE" id="PS50071"/>
    </source>
</evidence>
<dbReference type="GO" id="GO:0003677">
    <property type="term" value="F:DNA binding"/>
    <property type="evidence" value="ECO:0007669"/>
    <property type="project" value="UniProtKB-UniRule"/>
</dbReference>
<dbReference type="Proteomes" id="UP001160483">
    <property type="component" value="Unassembled WGS sequence"/>
</dbReference>
<name>A0AAU9L0Q9_9STRA</name>
<evidence type="ECO:0000256" key="4">
    <source>
        <dbReference type="PROSITE-ProRule" id="PRU00108"/>
    </source>
</evidence>
<keyword evidence="8" id="KW-1185">Reference proteome</keyword>
<dbReference type="EMBL" id="CAKLCB010000084">
    <property type="protein sequence ID" value="CAH0514836.1"/>
    <property type="molecule type" value="Genomic_DNA"/>
</dbReference>
<evidence type="ECO:0000256" key="1">
    <source>
        <dbReference type="ARBA" id="ARBA00023125"/>
    </source>
</evidence>
<reference evidence="6 8" key="1">
    <citation type="submission" date="2021-11" db="EMBL/GenBank/DDBJ databases">
        <authorList>
            <person name="Islam A."/>
            <person name="Islam S."/>
            <person name="Flora M.S."/>
            <person name="Rahman M."/>
            <person name="Ziaur R.M."/>
            <person name="Epstein J.H."/>
            <person name="Hassan M."/>
            <person name="Klassen M."/>
            <person name="Woodard K."/>
            <person name="Webb A."/>
            <person name="Webby R.J."/>
            <person name="El Zowalaty M.E."/>
        </authorList>
    </citation>
    <scope>NUCLEOTIDE SEQUENCE</scope>
    <source>
        <strain evidence="7">Pbs1</strain>
        <strain evidence="6">Pbs3</strain>
    </source>
</reference>
<comment type="caution">
    <text evidence="6">The sequence shown here is derived from an EMBL/GenBank/DDBJ whole genome shotgun (WGS) entry which is preliminary data.</text>
</comment>
<dbReference type="InterPro" id="IPR050224">
    <property type="entry name" value="TALE_homeobox"/>
</dbReference>
<feature type="domain" description="Homeobox" evidence="5">
    <location>
        <begin position="117"/>
        <end position="180"/>
    </location>
</feature>
<feature type="DNA-binding region" description="Homeobox" evidence="4">
    <location>
        <begin position="119"/>
        <end position="181"/>
    </location>
</feature>
<dbReference type="Pfam" id="PF05920">
    <property type="entry name" value="Homeobox_KN"/>
    <property type="match status" value="1"/>
</dbReference>
<accession>A0AAU9L0Q9</accession>
<dbReference type="GO" id="GO:0006355">
    <property type="term" value="P:regulation of DNA-templated transcription"/>
    <property type="evidence" value="ECO:0007669"/>
    <property type="project" value="InterPro"/>
</dbReference>
<dbReference type="CDD" id="cd00086">
    <property type="entry name" value="homeodomain"/>
    <property type="match status" value="1"/>
</dbReference>
<organism evidence="6 9">
    <name type="scientific">Peronospora belbahrii</name>
    <dbReference type="NCBI Taxonomy" id="622444"/>
    <lineage>
        <taxon>Eukaryota</taxon>
        <taxon>Sar</taxon>
        <taxon>Stramenopiles</taxon>
        <taxon>Oomycota</taxon>
        <taxon>Peronosporomycetes</taxon>
        <taxon>Peronosporales</taxon>
        <taxon>Peronosporaceae</taxon>
        <taxon>Peronospora</taxon>
    </lineage>
</organism>
<dbReference type="Proteomes" id="UP001158986">
    <property type="component" value="Unassembled WGS sequence"/>
</dbReference>
<evidence type="ECO:0000313" key="6">
    <source>
        <dbReference type="EMBL" id="CAH0473726.1"/>
    </source>
</evidence>
<evidence type="ECO:0000256" key="2">
    <source>
        <dbReference type="ARBA" id="ARBA00023155"/>
    </source>
</evidence>
<dbReference type="Gene3D" id="1.10.10.60">
    <property type="entry name" value="Homeodomain-like"/>
    <property type="match status" value="1"/>
</dbReference>
<proteinExistence type="predicted"/>
<protein>
    <recommendedName>
        <fullName evidence="5">Homeobox domain-containing protein</fullName>
    </recommendedName>
</protein>
<dbReference type="InterPro" id="IPR001356">
    <property type="entry name" value="HD"/>
</dbReference>
<dbReference type="InterPro" id="IPR009057">
    <property type="entry name" value="Homeodomain-like_sf"/>
</dbReference>
<dbReference type="GO" id="GO:0005634">
    <property type="term" value="C:nucleus"/>
    <property type="evidence" value="ECO:0007669"/>
    <property type="project" value="UniProtKB-SubCell"/>
</dbReference>
<keyword evidence="3 4" id="KW-0539">Nucleus</keyword>
<evidence type="ECO:0000313" key="8">
    <source>
        <dbReference type="Proteomes" id="UP001158986"/>
    </source>
</evidence>
<dbReference type="SUPFAM" id="SSF46689">
    <property type="entry name" value="Homeodomain-like"/>
    <property type="match status" value="1"/>
</dbReference>
<dbReference type="InterPro" id="IPR008422">
    <property type="entry name" value="KN_HD"/>
</dbReference>
<gene>
    <name evidence="7" type="ORF">PBS001_LOCUS1574</name>
    <name evidence="6" type="ORF">PBS003_LOCUS603</name>
</gene>
<evidence type="ECO:0000256" key="3">
    <source>
        <dbReference type="ARBA" id="ARBA00023242"/>
    </source>
</evidence>
<comment type="subcellular location">
    <subcellularLocation>
        <location evidence="4">Nucleus</location>
    </subcellularLocation>
</comment>
<dbReference type="PROSITE" id="PS50071">
    <property type="entry name" value="HOMEOBOX_2"/>
    <property type="match status" value="1"/>
</dbReference>
<evidence type="ECO:0000313" key="9">
    <source>
        <dbReference type="Proteomes" id="UP001160483"/>
    </source>
</evidence>
<dbReference type="PANTHER" id="PTHR11850">
    <property type="entry name" value="HOMEOBOX PROTEIN TRANSCRIPTION FACTORS"/>
    <property type="match status" value="1"/>
</dbReference>
<sequence>MTFPNRDIKCIVKSTKERAHSSTVLTVQEAAAMSTEWKKNDSETIGMQHEFQLMLTGLSPTHMETTLPSVATKKDNLDIGNSLIAVDETISKVYKTHQTSMSLARISPYAKELGACSYLSKRRSSLSKLAKKLMQDWFNHNLHNPYPTEQEKLWLAEKGGITLEQVSNWFINTRGRKWKPMLTRLLAEKQATRE</sequence>